<dbReference type="InterPro" id="IPR006674">
    <property type="entry name" value="HD_domain"/>
</dbReference>
<reference evidence="2" key="1">
    <citation type="journal article" date="2021" name="PeerJ">
        <title>Extensive microbial diversity within the chicken gut microbiome revealed by metagenomics and culture.</title>
        <authorList>
            <person name="Gilroy R."/>
            <person name="Ravi A."/>
            <person name="Getino M."/>
            <person name="Pursley I."/>
            <person name="Horton D.L."/>
            <person name="Alikhan N.F."/>
            <person name="Baker D."/>
            <person name="Gharbi K."/>
            <person name="Hall N."/>
            <person name="Watson M."/>
            <person name="Adriaenssens E.M."/>
            <person name="Foster-Nyarko E."/>
            <person name="Jarju S."/>
            <person name="Secka A."/>
            <person name="Antonio M."/>
            <person name="Oren A."/>
            <person name="Chaudhuri R.R."/>
            <person name="La Ragione R."/>
            <person name="Hildebrand F."/>
            <person name="Pallen M.J."/>
        </authorList>
    </citation>
    <scope>NUCLEOTIDE SEQUENCE</scope>
    <source>
        <strain evidence="2">CHK185-1770</strain>
    </source>
</reference>
<dbReference type="Gene3D" id="1.10.3210.10">
    <property type="entry name" value="Hypothetical protein af1432"/>
    <property type="match status" value="1"/>
</dbReference>
<dbReference type="CDD" id="cd00077">
    <property type="entry name" value="HDc"/>
    <property type="match status" value="1"/>
</dbReference>
<evidence type="ECO:0000313" key="2">
    <source>
        <dbReference type="EMBL" id="HJB96952.1"/>
    </source>
</evidence>
<dbReference type="SUPFAM" id="SSF109604">
    <property type="entry name" value="HD-domain/PDEase-like"/>
    <property type="match status" value="1"/>
</dbReference>
<dbReference type="EMBL" id="DWXG01000001">
    <property type="protein sequence ID" value="HJB96952.1"/>
    <property type="molecule type" value="Genomic_DNA"/>
</dbReference>
<sequence length="215" mass="24677">MQEKREQKGLSLWQIPEDLRAYGEGEILPRYANADPAHGPAHVRQVLANSRELLEGLEVDPRMVYVVAIYHDLGIPSFGRKDHEKTSARLLREDPALGRWFSAEEVETMAQAIEDHRASSGREPRSLYGKIVSEADRDIDPERIVRRCMAYGRSHFPQLTGEEQVARAVEHIREKYGEEGYVTLWLHCPRNQAGLDTLRRWLATGELEEVCKRYG</sequence>
<protein>
    <submittedName>
        <fullName evidence="2">HD domain-containing protein</fullName>
    </submittedName>
</protein>
<dbReference type="Proteomes" id="UP000826793">
    <property type="component" value="Unassembled WGS sequence"/>
</dbReference>
<accession>A0A9D2MUH7</accession>
<comment type="caution">
    <text evidence="2">The sequence shown here is derived from an EMBL/GenBank/DDBJ whole genome shotgun (WGS) entry which is preliminary data.</text>
</comment>
<gene>
    <name evidence="2" type="ORF">H9710_00020</name>
</gene>
<feature type="domain" description="HD" evidence="1">
    <location>
        <begin position="42"/>
        <end position="137"/>
    </location>
</feature>
<dbReference type="InterPro" id="IPR003607">
    <property type="entry name" value="HD/PDEase_dom"/>
</dbReference>
<name>A0A9D2MUH7_9FIRM</name>
<evidence type="ECO:0000313" key="3">
    <source>
        <dbReference type="Proteomes" id="UP000826793"/>
    </source>
</evidence>
<evidence type="ECO:0000259" key="1">
    <source>
        <dbReference type="Pfam" id="PF01966"/>
    </source>
</evidence>
<organism evidence="2 3">
    <name type="scientific">Candidatus Acutalibacter pullicola</name>
    <dbReference type="NCBI Taxonomy" id="2838417"/>
    <lineage>
        <taxon>Bacteria</taxon>
        <taxon>Bacillati</taxon>
        <taxon>Bacillota</taxon>
        <taxon>Clostridia</taxon>
        <taxon>Eubacteriales</taxon>
        <taxon>Acutalibacteraceae</taxon>
        <taxon>Acutalibacter</taxon>
    </lineage>
</organism>
<proteinExistence type="predicted"/>
<dbReference type="Pfam" id="PF01966">
    <property type="entry name" value="HD"/>
    <property type="match status" value="1"/>
</dbReference>
<reference evidence="2" key="2">
    <citation type="submission" date="2021-04" db="EMBL/GenBank/DDBJ databases">
        <authorList>
            <person name="Gilroy R."/>
        </authorList>
    </citation>
    <scope>NUCLEOTIDE SEQUENCE</scope>
    <source>
        <strain evidence="2">CHK185-1770</strain>
    </source>
</reference>
<dbReference type="AlphaFoldDB" id="A0A9D2MUH7"/>